<sequence>MKLIDADKLLYDLANEDVPPEVHSWVLDAIDQGKYEPDIKPGDTVIVTNETQFSFLKFKLQVNNIQWHRGGWYASLEFENELYTIPLSRCQKVSESIPKEGTSSDG</sequence>
<dbReference type="EMBL" id="BMFU01000001">
    <property type="protein sequence ID" value="GGH46071.1"/>
    <property type="molecule type" value="Genomic_DNA"/>
</dbReference>
<accession>A0ABQ1Z115</accession>
<reference evidence="2" key="1">
    <citation type="journal article" date="2019" name="Int. J. Syst. Evol. Microbiol.">
        <title>The Global Catalogue of Microorganisms (GCM) 10K type strain sequencing project: providing services to taxonomists for standard genome sequencing and annotation.</title>
        <authorList>
            <consortium name="The Broad Institute Genomics Platform"/>
            <consortium name="The Broad Institute Genome Sequencing Center for Infectious Disease"/>
            <person name="Wu L."/>
            <person name="Ma J."/>
        </authorList>
    </citation>
    <scope>NUCLEOTIDE SEQUENCE [LARGE SCALE GENOMIC DNA]</scope>
    <source>
        <strain evidence="2">CGMCC 1.12770</strain>
    </source>
</reference>
<evidence type="ECO:0008006" key="3">
    <source>
        <dbReference type="Google" id="ProtNLM"/>
    </source>
</evidence>
<dbReference type="RefSeq" id="WP_188591345.1">
    <property type="nucleotide sequence ID" value="NZ_BMFU01000001.1"/>
</dbReference>
<evidence type="ECO:0000313" key="1">
    <source>
        <dbReference type="EMBL" id="GGH46071.1"/>
    </source>
</evidence>
<name>A0ABQ1Z115_9BACL</name>
<keyword evidence="2" id="KW-1185">Reference proteome</keyword>
<protein>
    <recommendedName>
        <fullName evidence="3">Phage protein</fullName>
    </recommendedName>
</protein>
<evidence type="ECO:0000313" key="2">
    <source>
        <dbReference type="Proteomes" id="UP000652153"/>
    </source>
</evidence>
<dbReference type="Proteomes" id="UP000652153">
    <property type="component" value="Unassembled WGS sequence"/>
</dbReference>
<organism evidence="1 2">
    <name type="scientific">Paenibacillus silvae</name>
    <dbReference type="NCBI Taxonomy" id="1325358"/>
    <lineage>
        <taxon>Bacteria</taxon>
        <taxon>Bacillati</taxon>
        <taxon>Bacillota</taxon>
        <taxon>Bacilli</taxon>
        <taxon>Bacillales</taxon>
        <taxon>Paenibacillaceae</taxon>
        <taxon>Paenibacillus</taxon>
    </lineage>
</organism>
<proteinExistence type="predicted"/>
<comment type="caution">
    <text evidence="1">The sequence shown here is derived from an EMBL/GenBank/DDBJ whole genome shotgun (WGS) entry which is preliminary data.</text>
</comment>
<gene>
    <name evidence="1" type="ORF">GCM10008014_08490</name>
</gene>